<dbReference type="EMBL" id="QUSF01000009">
    <property type="protein sequence ID" value="RLW06352.1"/>
    <property type="molecule type" value="Genomic_DNA"/>
</dbReference>
<protein>
    <submittedName>
        <fullName evidence="1">Uncharacterized protein</fullName>
    </submittedName>
</protein>
<accession>A0A3L8SQW7</accession>
<name>A0A3L8SQW7_CHLGU</name>
<feature type="non-terminal residue" evidence="1">
    <location>
        <position position="212"/>
    </location>
</feature>
<proteinExistence type="predicted"/>
<comment type="caution">
    <text evidence="1">The sequence shown here is derived from an EMBL/GenBank/DDBJ whole genome shotgun (WGS) entry which is preliminary data.</text>
</comment>
<evidence type="ECO:0000313" key="2">
    <source>
        <dbReference type="Proteomes" id="UP000276834"/>
    </source>
</evidence>
<sequence length="212" mass="23750">MALTIRSQLRSSLGELSQIVHTGDLSGPAAVCGAKDIYRGKSRKRITEMEGDVSANDVECCQLPLKKIALKPCIFPLTYRDPLETVKNILYFSQFRLNESIGISSMASQDYALPVFVYTWLGCREEPQDLFNAVGGNTLEATGVYLVRYEFNFFRAKISTIYRATAEKCKNSLILNLSPALSMSQLRYEGGILVRTIYHACKETGEPQHIYT</sequence>
<gene>
    <name evidence="1" type="ORF">DV515_00004378</name>
</gene>
<keyword evidence="2" id="KW-1185">Reference proteome</keyword>
<reference evidence="1 2" key="1">
    <citation type="journal article" date="2018" name="Proc. R. Soc. B">
        <title>A non-coding region near Follistatin controls head colour polymorphism in the Gouldian finch.</title>
        <authorList>
            <person name="Toomey M.B."/>
            <person name="Marques C.I."/>
            <person name="Andrade P."/>
            <person name="Araujo P.M."/>
            <person name="Sabatino S."/>
            <person name="Gazda M.A."/>
            <person name="Afonso S."/>
            <person name="Lopes R.J."/>
            <person name="Corbo J.C."/>
            <person name="Carneiro M."/>
        </authorList>
    </citation>
    <scope>NUCLEOTIDE SEQUENCE [LARGE SCALE GENOMIC DNA]</scope>
    <source>
        <strain evidence="1">Red01</strain>
        <tissue evidence="1">Muscle</tissue>
    </source>
</reference>
<organism evidence="1 2">
    <name type="scientific">Chloebia gouldiae</name>
    <name type="common">Gouldian finch</name>
    <name type="synonym">Erythrura gouldiae</name>
    <dbReference type="NCBI Taxonomy" id="44316"/>
    <lineage>
        <taxon>Eukaryota</taxon>
        <taxon>Metazoa</taxon>
        <taxon>Chordata</taxon>
        <taxon>Craniata</taxon>
        <taxon>Vertebrata</taxon>
        <taxon>Euteleostomi</taxon>
        <taxon>Archelosauria</taxon>
        <taxon>Archosauria</taxon>
        <taxon>Dinosauria</taxon>
        <taxon>Saurischia</taxon>
        <taxon>Theropoda</taxon>
        <taxon>Coelurosauria</taxon>
        <taxon>Aves</taxon>
        <taxon>Neognathae</taxon>
        <taxon>Neoaves</taxon>
        <taxon>Telluraves</taxon>
        <taxon>Australaves</taxon>
        <taxon>Passeriformes</taxon>
        <taxon>Passeroidea</taxon>
        <taxon>Passeridae</taxon>
        <taxon>Chloebia</taxon>
    </lineage>
</organism>
<dbReference type="Proteomes" id="UP000276834">
    <property type="component" value="Unassembled WGS sequence"/>
</dbReference>
<evidence type="ECO:0000313" key="1">
    <source>
        <dbReference type="EMBL" id="RLW06352.1"/>
    </source>
</evidence>
<dbReference type="OrthoDB" id="5796153at2759"/>
<dbReference type="AlphaFoldDB" id="A0A3L8SQW7"/>